<accession>A0A2C6KSK5</accession>
<proteinExistence type="inferred from homology"/>
<keyword evidence="6" id="KW-1185">Reference proteome</keyword>
<dbReference type="GO" id="GO:0016604">
    <property type="term" value="C:nuclear body"/>
    <property type="evidence" value="ECO:0007669"/>
    <property type="project" value="TreeGrafter"/>
</dbReference>
<feature type="compositionally biased region" description="Low complexity" evidence="3">
    <location>
        <begin position="333"/>
        <end position="343"/>
    </location>
</feature>
<comment type="similarity">
    <text evidence="1">Belongs to the RMI1 family.</text>
</comment>
<dbReference type="Gene3D" id="2.40.50.770">
    <property type="entry name" value="RecQ-mediated genome instability protein Rmi1, C-terminal domain"/>
    <property type="match status" value="1"/>
</dbReference>
<reference evidence="5 6" key="1">
    <citation type="journal article" date="2017" name="Int. J. Parasitol.">
        <title>The genome of the protozoan parasite Cystoisospora suis and a reverse vaccinology approach to identify vaccine candidates.</title>
        <authorList>
            <person name="Palmieri N."/>
            <person name="Shrestha A."/>
            <person name="Ruttkowski B."/>
            <person name="Beck T."/>
            <person name="Vogl C."/>
            <person name="Tomley F."/>
            <person name="Blake D.P."/>
            <person name="Joachim A."/>
        </authorList>
    </citation>
    <scope>NUCLEOTIDE SEQUENCE [LARGE SCALE GENOMIC DNA]</scope>
    <source>
        <strain evidence="5 6">Wien I</strain>
    </source>
</reference>
<dbReference type="InterPro" id="IPR013894">
    <property type="entry name" value="RMI1_OB"/>
</dbReference>
<dbReference type="GO" id="GO:0000724">
    <property type="term" value="P:double-strand break repair via homologous recombination"/>
    <property type="evidence" value="ECO:0007669"/>
    <property type="project" value="TreeGrafter"/>
</dbReference>
<evidence type="ECO:0000259" key="4">
    <source>
        <dbReference type="Pfam" id="PF08585"/>
    </source>
</evidence>
<dbReference type="PANTHER" id="PTHR14790">
    <property type="entry name" value="RECQ-MEDIATED GENOME INSTABILITY PROTEIN 1 RMI1"/>
    <property type="match status" value="1"/>
</dbReference>
<feature type="domain" description="RecQ mediated genome instability protein 1 OB-fold" evidence="4">
    <location>
        <begin position="91"/>
        <end position="236"/>
    </location>
</feature>
<feature type="region of interest" description="Disordered" evidence="3">
    <location>
        <begin position="247"/>
        <end position="351"/>
    </location>
</feature>
<dbReference type="OrthoDB" id="333055at2759"/>
<organism evidence="5 6">
    <name type="scientific">Cystoisospora suis</name>
    <dbReference type="NCBI Taxonomy" id="483139"/>
    <lineage>
        <taxon>Eukaryota</taxon>
        <taxon>Sar</taxon>
        <taxon>Alveolata</taxon>
        <taxon>Apicomplexa</taxon>
        <taxon>Conoidasida</taxon>
        <taxon>Coccidia</taxon>
        <taxon>Eucoccidiorida</taxon>
        <taxon>Eimeriorina</taxon>
        <taxon>Sarcocystidae</taxon>
        <taxon>Cystoisospora</taxon>
    </lineage>
</organism>
<protein>
    <recommendedName>
        <fullName evidence="2">RecQ-mediated genome instability protein 1</fullName>
    </recommendedName>
</protein>
<dbReference type="Proteomes" id="UP000221165">
    <property type="component" value="Unassembled WGS sequence"/>
</dbReference>
<evidence type="ECO:0000256" key="1">
    <source>
        <dbReference type="ARBA" id="ARBA00006395"/>
    </source>
</evidence>
<feature type="non-terminal residue" evidence="5">
    <location>
        <position position="351"/>
    </location>
</feature>
<dbReference type="GO" id="GO:0000712">
    <property type="term" value="P:resolution of meiotic recombination intermediates"/>
    <property type="evidence" value="ECO:0007669"/>
    <property type="project" value="TreeGrafter"/>
</dbReference>
<feature type="region of interest" description="Disordered" evidence="3">
    <location>
        <begin position="119"/>
        <end position="151"/>
    </location>
</feature>
<dbReference type="AlphaFoldDB" id="A0A2C6KSK5"/>
<evidence type="ECO:0000313" key="6">
    <source>
        <dbReference type="Proteomes" id="UP000221165"/>
    </source>
</evidence>
<dbReference type="GeneID" id="94430068"/>
<dbReference type="Pfam" id="PF08585">
    <property type="entry name" value="RMI1_N_C"/>
    <property type="match status" value="1"/>
</dbReference>
<dbReference type="InterPro" id="IPR042470">
    <property type="entry name" value="RMI1_N_C_sf"/>
</dbReference>
<dbReference type="VEuPathDB" id="ToxoDB:CSUI_006704"/>
<dbReference type="EMBL" id="MIGC01003432">
    <property type="protein sequence ID" value="PHJ19468.1"/>
    <property type="molecule type" value="Genomic_DNA"/>
</dbReference>
<name>A0A2C6KSK5_9APIC</name>
<dbReference type="PANTHER" id="PTHR14790:SF15">
    <property type="entry name" value="RECQ-MEDIATED GENOME INSTABILITY PROTEIN 1"/>
    <property type="match status" value="1"/>
</dbReference>
<dbReference type="GO" id="GO:0031422">
    <property type="term" value="C:RecQ family helicase-topoisomerase III complex"/>
    <property type="evidence" value="ECO:0007669"/>
    <property type="project" value="TreeGrafter"/>
</dbReference>
<evidence type="ECO:0000313" key="5">
    <source>
        <dbReference type="EMBL" id="PHJ19468.1"/>
    </source>
</evidence>
<dbReference type="RefSeq" id="XP_067921168.1">
    <property type="nucleotide sequence ID" value="XM_068066857.1"/>
</dbReference>
<comment type="caution">
    <text evidence="5">The sequence shown here is derived from an EMBL/GenBank/DDBJ whole genome shotgun (WGS) entry which is preliminary data.</text>
</comment>
<feature type="compositionally biased region" description="Basic and acidic residues" evidence="3">
    <location>
        <begin position="277"/>
        <end position="286"/>
    </location>
</feature>
<sequence>MASISPSSSSLSQLHKEWNVQFKPESVESLLPSLISAHLFHTEADLSSSSSSSSPQKPDSLLSISNLKKFLLSTDPRSLPLVPPLPENAFRQKGGEGADRLSCPLFVMLISARDITLPSRESEERFTEEGEEEEEREEEEDGENRVDSRQKDAKQSLSRYIYSGKRRLLLLKVTAGPGCTYTAIEHRYCKQFNNVPLIPGLKFLLSPNTRLLNQLLLLTPQDISVLGGEVRNLSSACRLKEKVSQHRLQHSLHLDDQGGEEEEGEKNGKGGGGGGGGEERRRREEEGQSDLPPKFIPFSYKAAQKAKEEGEQVVRATLMQQKQKDSLANAPGASSASSSSSASPDLQKLRE</sequence>
<feature type="compositionally biased region" description="Acidic residues" evidence="3">
    <location>
        <begin position="129"/>
        <end position="142"/>
    </location>
</feature>
<gene>
    <name evidence="5" type="ORF">CSUI_006704</name>
</gene>
<evidence type="ECO:0000256" key="2">
    <source>
        <dbReference type="ARBA" id="ARBA00018987"/>
    </source>
</evidence>
<evidence type="ECO:0000256" key="3">
    <source>
        <dbReference type="SAM" id="MobiDB-lite"/>
    </source>
</evidence>